<protein>
    <submittedName>
        <fullName evidence="4">FHA domain-containing protein</fullName>
    </submittedName>
</protein>
<keyword evidence="1" id="KW-0597">Phosphoprotein</keyword>
<name>A0A5J6L8C3_9MICO</name>
<evidence type="ECO:0000313" key="5">
    <source>
        <dbReference type="Proteomes" id="UP000325516"/>
    </source>
</evidence>
<dbReference type="InterPro" id="IPR008984">
    <property type="entry name" value="SMAD_FHA_dom_sf"/>
</dbReference>
<dbReference type="PROSITE" id="PS50006">
    <property type="entry name" value="FHA_DOMAIN"/>
    <property type="match status" value="1"/>
</dbReference>
<dbReference type="Gene3D" id="2.60.200.20">
    <property type="match status" value="1"/>
</dbReference>
<evidence type="ECO:0000313" key="4">
    <source>
        <dbReference type="EMBL" id="QEW04725.1"/>
    </source>
</evidence>
<proteinExistence type="predicted"/>
<evidence type="ECO:0000259" key="3">
    <source>
        <dbReference type="PROSITE" id="PS50006"/>
    </source>
</evidence>
<gene>
    <name evidence="4" type="ORF">F6J85_00930</name>
</gene>
<dbReference type="AlphaFoldDB" id="A0A5J6L8C3"/>
<dbReference type="EMBL" id="CP044232">
    <property type="protein sequence ID" value="QEW04725.1"/>
    <property type="molecule type" value="Genomic_DNA"/>
</dbReference>
<accession>A0A5J6L8C3</accession>
<dbReference type="KEGG" id="mlz:F6J85_00930"/>
<feature type="domain" description="FHA" evidence="3">
    <location>
        <begin position="110"/>
        <end position="160"/>
    </location>
</feature>
<feature type="region of interest" description="Disordered" evidence="2">
    <location>
        <begin position="1"/>
        <end position="34"/>
    </location>
</feature>
<dbReference type="Proteomes" id="UP000325516">
    <property type="component" value="Chromosome"/>
</dbReference>
<dbReference type="SUPFAM" id="SSF49879">
    <property type="entry name" value="SMAD/FHA domain"/>
    <property type="match status" value="1"/>
</dbReference>
<organism evidence="4 5">
    <name type="scientific">Microbacterium lushaniae</name>
    <dbReference type="NCBI Taxonomy" id="2614639"/>
    <lineage>
        <taxon>Bacteria</taxon>
        <taxon>Bacillati</taxon>
        <taxon>Actinomycetota</taxon>
        <taxon>Actinomycetes</taxon>
        <taxon>Micrococcales</taxon>
        <taxon>Microbacteriaceae</taxon>
        <taxon>Microbacterium</taxon>
    </lineage>
</organism>
<dbReference type="InterPro" id="IPR000253">
    <property type="entry name" value="FHA_dom"/>
</dbReference>
<keyword evidence="5" id="KW-1185">Reference proteome</keyword>
<evidence type="ECO:0000256" key="1">
    <source>
        <dbReference type="ARBA" id="ARBA00022553"/>
    </source>
</evidence>
<evidence type="ECO:0000256" key="2">
    <source>
        <dbReference type="SAM" id="MobiDB-lite"/>
    </source>
</evidence>
<reference evidence="5" key="1">
    <citation type="submission" date="2019-09" db="EMBL/GenBank/DDBJ databases">
        <title>Mumia zhuanghuii sp. nov. isolated from the intestinal contents of plateau pika (Ochotona curzoniae) in the Qinghai-Tibet plateau of China.</title>
        <authorList>
            <person name="Tian Z."/>
        </authorList>
    </citation>
    <scope>NUCLEOTIDE SEQUENCE [LARGE SCALE GENOMIC DNA]</scope>
    <source>
        <strain evidence="5">L-031</strain>
    </source>
</reference>
<sequence length="196" mass="20947">MAASEGPSGRARAPGRHALRAARSPDHAHPAAAPRACCRTLGRRTRLRPGAPVAARARHGPRAGGRLAVAARERRGAAHPIVARRGEQLVNPVAVLTWDNGEQVAVYGRTVFGRDPFGGPCATVVVRDETLSLSRTHFEIGGEHPEVWLADRWSRNGTVLVREGVRTALRPGERVALRPGDRLELGDRTATVSGPA</sequence>
<dbReference type="Pfam" id="PF00498">
    <property type="entry name" value="FHA"/>
    <property type="match status" value="1"/>
</dbReference>